<dbReference type="PANTHER" id="PTHR36439:SF1">
    <property type="entry name" value="DUF1697 DOMAIN-CONTAINING PROTEIN"/>
    <property type="match status" value="1"/>
</dbReference>
<dbReference type="EMBL" id="JAUZVT010000001">
    <property type="protein sequence ID" value="MDT3329595.1"/>
    <property type="molecule type" value="Genomic_DNA"/>
</dbReference>
<evidence type="ECO:0000313" key="1">
    <source>
        <dbReference type="EMBL" id="MDT3329595.1"/>
    </source>
</evidence>
<dbReference type="Pfam" id="PF08002">
    <property type="entry name" value="DUF1697"/>
    <property type="match status" value="1"/>
</dbReference>
<dbReference type="Gene3D" id="3.30.70.1280">
    <property type="entry name" value="SP0830-like domains"/>
    <property type="match status" value="1"/>
</dbReference>
<organism evidence="1 2">
    <name type="scientific">Microbacterium aquilitoris</name>
    <dbReference type="NCBI Taxonomy" id="3067307"/>
    <lineage>
        <taxon>Bacteria</taxon>
        <taxon>Bacillati</taxon>
        <taxon>Actinomycetota</taxon>
        <taxon>Actinomycetes</taxon>
        <taxon>Micrococcales</taxon>
        <taxon>Microbacteriaceae</taxon>
        <taxon>Microbacterium</taxon>
    </lineage>
</organism>
<comment type="caution">
    <text evidence="1">The sequence shown here is derived from an EMBL/GenBank/DDBJ whole genome shotgun (WGS) entry which is preliminary data.</text>
</comment>
<dbReference type="Proteomes" id="UP001262835">
    <property type="component" value="Unassembled WGS sequence"/>
</dbReference>
<evidence type="ECO:0000313" key="2">
    <source>
        <dbReference type="Proteomes" id="UP001262835"/>
    </source>
</evidence>
<accession>A0ABU3GGW4</accession>
<reference evidence="1 2" key="1">
    <citation type="submission" date="2023-08" db="EMBL/GenBank/DDBJ databases">
        <title>Microbacterium aquilitoris sp. nov. and Microbacterium gwkjibeachense sp. nov., isolated from beach.</title>
        <authorList>
            <person name="Lee S.D."/>
            <person name="Yang H."/>
            <person name="Kim I."/>
        </authorList>
    </citation>
    <scope>NUCLEOTIDE SEQUENCE [LARGE SCALE GENOMIC DNA]</scope>
    <source>
        <strain evidence="1 2">KSW-18</strain>
    </source>
</reference>
<dbReference type="PANTHER" id="PTHR36439">
    <property type="entry name" value="BLL4334 PROTEIN"/>
    <property type="match status" value="1"/>
</dbReference>
<dbReference type="PIRSF" id="PIRSF008502">
    <property type="entry name" value="UCP008502"/>
    <property type="match status" value="1"/>
</dbReference>
<sequence length="180" mass="19825">MTTYLAFLRAINLGAKRVFPKEDIRRVVEAAGFEGVKTHINTGNVRFDSRMRSRERIEQTLEQAFAADRGFEVPTIVYSAAEFREVARETRELAEANPGLARHYVYLLKDEPAASQTADIEARADDRGRMVVRGRAAHALLQPGYQDGAVDPLGAAKLLGVATNRNVNVIGTLAEKWAGA</sequence>
<name>A0ABU3GGW4_9MICO</name>
<keyword evidence="2" id="KW-1185">Reference proteome</keyword>
<proteinExistence type="predicted"/>
<dbReference type="InterPro" id="IPR012545">
    <property type="entry name" value="DUF1697"/>
</dbReference>
<gene>
    <name evidence="1" type="ORF">Q9S78_02820</name>
</gene>
<dbReference type="RefSeq" id="WP_311858583.1">
    <property type="nucleotide sequence ID" value="NZ_JAUZVT010000001.1"/>
</dbReference>
<protein>
    <submittedName>
        <fullName evidence="1">DUF1697 domain-containing protein</fullName>
    </submittedName>
</protein>
<dbReference type="SUPFAM" id="SSF160379">
    <property type="entry name" value="SP0830-like"/>
    <property type="match status" value="1"/>
</dbReference>